<dbReference type="InterPro" id="IPR003333">
    <property type="entry name" value="CMAS"/>
</dbReference>
<comment type="similarity">
    <text evidence="1">Belongs to the CFA/CMAS family.</text>
</comment>
<dbReference type="GO" id="GO:0008610">
    <property type="term" value="P:lipid biosynthetic process"/>
    <property type="evidence" value="ECO:0007669"/>
    <property type="project" value="InterPro"/>
</dbReference>
<keyword evidence="3" id="KW-0808">Transferase</keyword>
<evidence type="ECO:0000313" key="6">
    <source>
        <dbReference type="EMBL" id="QUD88968.1"/>
    </source>
</evidence>
<dbReference type="RefSeq" id="WP_211939018.1">
    <property type="nucleotide sequence ID" value="NZ_CP073078.1"/>
</dbReference>
<protein>
    <submittedName>
        <fullName evidence="6">Class I SAM-dependent methyltransferase</fullName>
    </submittedName>
</protein>
<keyword evidence="2 6" id="KW-0489">Methyltransferase</keyword>
<dbReference type="GO" id="GO:0008168">
    <property type="term" value="F:methyltransferase activity"/>
    <property type="evidence" value="ECO:0007669"/>
    <property type="project" value="UniProtKB-KW"/>
</dbReference>
<keyword evidence="4" id="KW-0949">S-adenosyl-L-methionine</keyword>
<dbReference type="AlphaFoldDB" id="A0A975IVL3"/>
<evidence type="ECO:0000256" key="1">
    <source>
        <dbReference type="ARBA" id="ARBA00010815"/>
    </source>
</evidence>
<dbReference type="SUPFAM" id="SSF53335">
    <property type="entry name" value="S-adenosyl-L-methionine-dependent methyltransferases"/>
    <property type="match status" value="1"/>
</dbReference>
<evidence type="ECO:0000256" key="5">
    <source>
        <dbReference type="ARBA" id="ARBA00023098"/>
    </source>
</evidence>
<name>A0A975IVL3_9CAUL</name>
<dbReference type="CDD" id="cd02440">
    <property type="entry name" value="AdoMet_MTases"/>
    <property type="match status" value="1"/>
</dbReference>
<dbReference type="InterPro" id="IPR029063">
    <property type="entry name" value="SAM-dependent_MTases_sf"/>
</dbReference>
<proteinExistence type="inferred from homology"/>
<keyword evidence="7" id="KW-1185">Reference proteome</keyword>
<dbReference type="Pfam" id="PF02353">
    <property type="entry name" value="CMAS"/>
    <property type="match status" value="1"/>
</dbReference>
<evidence type="ECO:0000256" key="3">
    <source>
        <dbReference type="ARBA" id="ARBA00022679"/>
    </source>
</evidence>
<dbReference type="KEGG" id="caul:KCG34_03525"/>
<gene>
    <name evidence="6" type="ORF">KCG34_03525</name>
</gene>
<organism evidence="6 7">
    <name type="scientific">Phenylobacterium montanum</name>
    <dbReference type="NCBI Taxonomy" id="2823693"/>
    <lineage>
        <taxon>Bacteria</taxon>
        <taxon>Pseudomonadati</taxon>
        <taxon>Pseudomonadota</taxon>
        <taxon>Alphaproteobacteria</taxon>
        <taxon>Caulobacterales</taxon>
        <taxon>Caulobacteraceae</taxon>
        <taxon>Phenylobacterium</taxon>
    </lineage>
</organism>
<dbReference type="Gene3D" id="3.40.50.150">
    <property type="entry name" value="Vaccinia Virus protein VP39"/>
    <property type="match status" value="1"/>
</dbReference>
<dbReference type="InterPro" id="IPR050723">
    <property type="entry name" value="CFA/CMAS"/>
</dbReference>
<evidence type="ECO:0000313" key="7">
    <source>
        <dbReference type="Proteomes" id="UP000676409"/>
    </source>
</evidence>
<dbReference type="PANTHER" id="PTHR43667">
    <property type="entry name" value="CYCLOPROPANE-FATTY-ACYL-PHOSPHOLIPID SYNTHASE"/>
    <property type="match status" value="1"/>
</dbReference>
<evidence type="ECO:0000256" key="4">
    <source>
        <dbReference type="ARBA" id="ARBA00022691"/>
    </source>
</evidence>
<accession>A0A975IVL3</accession>
<sequence length="433" mass="48728">MFEQSRLAAVRALAADIAGHLQGDLSLELWNGEVLPLGATARDDVRLVLRSPGAVRRLLLKPGLMSLIALYAEGEIDFSGADPLTASRRFDHLRSLRLARSVDRGLALRSALLFLLAPHERRGSAAFDADVSRKFEQGRDDRTLIAFHYDLSNAFYETFLDPQMVYSCAYFATPQTPLDQAQATKLDRICRKLRLQPGDRLLDVGCGWGALLIHAALTYGAEGHGVTLSKAQFDYAQARIAKLGLADRVRIELRDYRSVDAPEAYDKIAQVGMFEHVGLDNHDRHFRQMRGLLRPRGLYLHHAITRRATPDIRKFRRMTHYQKVISRFIFPGGELDHIGLTVTNLERHGFEVHDVEAMREHYQLTLEHWLARLYARQESAAAEVGRVRMRMCLLFFAIFARAFERGTVGVFQTLASKRAVGASGLPLARGDLA</sequence>
<keyword evidence="5" id="KW-0443">Lipid metabolism</keyword>
<reference evidence="6" key="1">
    <citation type="submission" date="2021-04" db="EMBL/GenBank/DDBJ databases">
        <title>The complete genome sequence of Caulobacter sp. S6.</title>
        <authorList>
            <person name="Tang Y."/>
            <person name="Ouyang W."/>
            <person name="Liu Q."/>
            <person name="Huang B."/>
            <person name="Guo Z."/>
            <person name="Lei P."/>
        </authorList>
    </citation>
    <scope>NUCLEOTIDE SEQUENCE</scope>
    <source>
        <strain evidence="6">S6</strain>
    </source>
</reference>
<evidence type="ECO:0000256" key="2">
    <source>
        <dbReference type="ARBA" id="ARBA00022603"/>
    </source>
</evidence>
<dbReference type="Proteomes" id="UP000676409">
    <property type="component" value="Chromosome"/>
</dbReference>
<dbReference type="PIRSF" id="PIRSF003085">
    <property type="entry name" value="CMAS"/>
    <property type="match status" value="1"/>
</dbReference>
<dbReference type="GO" id="GO:0032259">
    <property type="term" value="P:methylation"/>
    <property type="evidence" value="ECO:0007669"/>
    <property type="project" value="UniProtKB-KW"/>
</dbReference>
<dbReference type="PANTHER" id="PTHR43667:SF1">
    <property type="entry name" value="CYCLOPROPANE-FATTY-ACYL-PHOSPHOLIPID SYNTHASE"/>
    <property type="match status" value="1"/>
</dbReference>
<dbReference type="EMBL" id="CP073078">
    <property type="protein sequence ID" value="QUD88968.1"/>
    <property type="molecule type" value="Genomic_DNA"/>
</dbReference>